<sequence length="117" mass="13047">LWDVGLDYAHGTGHGVGHFLNVHEGPAGVSWRPYPHDPGLKPGQILSNEPGYYKVGEYGIRHEDLVETIAVTKDTKHHRHQTFAVTRDTKHQRVCSSGASDDQAHPGQYNSNAYFCR</sequence>
<dbReference type="AlphaFoldDB" id="A0A8S4QSE8"/>
<reference evidence="2" key="1">
    <citation type="submission" date="2022-03" db="EMBL/GenBank/DDBJ databases">
        <authorList>
            <person name="Lindestad O."/>
        </authorList>
    </citation>
    <scope>NUCLEOTIDE SEQUENCE</scope>
</reference>
<dbReference type="InterPro" id="IPR036005">
    <property type="entry name" value="Creatinase/aminopeptidase-like"/>
</dbReference>
<dbReference type="EMBL" id="CAKXAJ010019552">
    <property type="protein sequence ID" value="CAH2218421.1"/>
    <property type="molecule type" value="Genomic_DNA"/>
</dbReference>
<name>A0A8S4QSE8_9NEOP</name>
<dbReference type="PANTHER" id="PTHR43763:SF20">
    <property type="entry name" value="XAA-PRO AMINOPEPTIDASE APEPP"/>
    <property type="match status" value="1"/>
</dbReference>
<accession>A0A8S4QSE8</accession>
<dbReference type="SUPFAM" id="SSF55920">
    <property type="entry name" value="Creatinase/aminopeptidase"/>
    <property type="match status" value="1"/>
</dbReference>
<dbReference type="InterPro" id="IPR000994">
    <property type="entry name" value="Pept_M24"/>
</dbReference>
<evidence type="ECO:0000259" key="1">
    <source>
        <dbReference type="Pfam" id="PF00557"/>
    </source>
</evidence>
<comment type="caution">
    <text evidence="2">The sequence shown here is derived from an EMBL/GenBank/DDBJ whole genome shotgun (WGS) entry which is preliminary data.</text>
</comment>
<feature type="non-terminal residue" evidence="2">
    <location>
        <position position="1"/>
    </location>
</feature>
<keyword evidence="3" id="KW-1185">Reference proteome</keyword>
<feature type="domain" description="Peptidase M24" evidence="1">
    <location>
        <begin position="4"/>
        <end position="66"/>
    </location>
</feature>
<protein>
    <submittedName>
        <fullName evidence="2">Jg23206 protein</fullName>
    </submittedName>
</protein>
<proteinExistence type="predicted"/>
<dbReference type="PANTHER" id="PTHR43763">
    <property type="entry name" value="XAA-PRO AMINOPEPTIDASE 1"/>
    <property type="match status" value="1"/>
</dbReference>
<dbReference type="OrthoDB" id="9995434at2759"/>
<organism evidence="2 3">
    <name type="scientific">Pararge aegeria aegeria</name>
    <dbReference type="NCBI Taxonomy" id="348720"/>
    <lineage>
        <taxon>Eukaryota</taxon>
        <taxon>Metazoa</taxon>
        <taxon>Ecdysozoa</taxon>
        <taxon>Arthropoda</taxon>
        <taxon>Hexapoda</taxon>
        <taxon>Insecta</taxon>
        <taxon>Pterygota</taxon>
        <taxon>Neoptera</taxon>
        <taxon>Endopterygota</taxon>
        <taxon>Lepidoptera</taxon>
        <taxon>Glossata</taxon>
        <taxon>Ditrysia</taxon>
        <taxon>Papilionoidea</taxon>
        <taxon>Nymphalidae</taxon>
        <taxon>Satyrinae</taxon>
        <taxon>Satyrini</taxon>
        <taxon>Parargina</taxon>
        <taxon>Pararge</taxon>
    </lineage>
</organism>
<dbReference type="Proteomes" id="UP000838756">
    <property type="component" value="Unassembled WGS sequence"/>
</dbReference>
<dbReference type="Pfam" id="PF00557">
    <property type="entry name" value="Peptidase_M24"/>
    <property type="match status" value="1"/>
</dbReference>
<evidence type="ECO:0000313" key="3">
    <source>
        <dbReference type="Proteomes" id="UP000838756"/>
    </source>
</evidence>
<evidence type="ECO:0000313" key="2">
    <source>
        <dbReference type="EMBL" id="CAH2218421.1"/>
    </source>
</evidence>
<dbReference type="Gene3D" id="3.90.230.10">
    <property type="entry name" value="Creatinase/methionine aminopeptidase superfamily"/>
    <property type="match status" value="1"/>
</dbReference>
<gene>
    <name evidence="2" type="primary">jg23206</name>
    <name evidence="2" type="ORF">PAEG_LOCUS6255</name>
</gene>
<dbReference type="InterPro" id="IPR050422">
    <property type="entry name" value="X-Pro_aminopeptidase_P"/>
</dbReference>